<feature type="region of interest" description="Disordered" evidence="1">
    <location>
        <begin position="14"/>
        <end position="64"/>
    </location>
</feature>
<feature type="compositionally biased region" description="Polar residues" evidence="1">
    <location>
        <begin position="18"/>
        <end position="38"/>
    </location>
</feature>
<dbReference type="EMBL" id="BRPK01000003">
    <property type="protein sequence ID" value="GLB36775.1"/>
    <property type="molecule type" value="Genomic_DNA"/>
</dbReference>
<organism evidence="2 3">
    <name type="scientific">Lyophyllum shimeji</name>
    <name type="common">Hon-shimeji</name>
    <name type="synonym">Tricholoma shimeji</name>
    <dbReference type="NCBI Taxonomy" id="47721"/>
    <lineage>
        <taxon>Eukaryota</taxon>
        <taxon>Fungi</taxon>
        <taxon>Dikarya</taxon>
        <taxon>Basidiomycota</taxon>
        <taxon>Agaricomycotina</taxon>
        <taxon>Agaricomycetes</taxon>
        <taxon>Agaricomycetidae</taxon>
        <taxon>Agaricales</taxon>
        <taxon>Tricholomatineae</taxon>
        <taxon>Lyophyllaceae</taxon>
        <taxon>Lyophyllum</taxon>
    </lineage>
</organism>
<protein>
    <submittedName>
        <fullName evidence="2">Uncharacterized protein</fullName>
    </submittedName>
</protein>
<name>A0A9P3UMH5_LYOSH</name>
<dbReference type="AlphaFoldDB" id="A0A9P3UMH5"/>
<reference evidence="2" key="1">
    <citation type="submission" date="2022-07" db="EMBL/GenBank/DDBJ databases">
        <title>The genome of Lyophyllum shimeji provides insight into the initial evolution of ectomycorrhizal fungal genome.</title>
        <authorList>
            <person name="Kobayashi Y."/>
            <person name="Shibata T."/>
            <person name="Hirakawa H."/>
            <person name="Shigenobu S."/>
            <person name="Nishiyama T."/>
            <person name="Yamada A."/>
            <person name="Hasebe M."/>
            <person name="Kawaguchi M."/>
        </authorList>
    </citation>
    <scope>NUCLEOTIDE SEQUENCE</scope>
    <source>
        <strain evidence="2">AT787</strain>
    </source>
</reference>
<sequence length="92" mass="10621">MRCSFLTPPLRALRLRSSDTPTRDNIQGRSRSVRSYQQHPPRRMYGRKSGQTGVEDLHTTSSTEFPHQEWRLKITVHTLTLCTRAREPEGAS</sequence>
<evidence type="ECO:0000256" key="1">
    <source>
        <dbReference type="SAM" id="MobiDB-lite"/>
    </source>
</evidence>
<accession>A0A9P3UMH5</accession>
<gene>
    <name evidence="2" type="ORF">LshimejAT787_0310620</name>
</gene>
<evidence type="ECO:0000313" key="3">
    <source>
        <dbReference type="Proteomes" id="UP001063166"/>
    </source>
</evidence>
<dbReference type="Proteomes" id="UP001063166">
    <property type="component" value="Unassembled WGS sequence"/>
</dbReference>
<proteinExistence type="predicted"/>
<keyword evidence="3" id="KW-1185">Reference proteome</keyword>
<comment type="caution">
    <text evidence="2">The sequence shown here is derived from an EMBL/GenBank/DDBJ whole genome shotgun (WGS) entry which is preliminary data.</text>
</comment>
<evidence type="ECO:0000313" key="2">
    <source>
        <dbReference type="EMBL" id="GLB36775.1"/>
    </source>
</evidence>